<dbReference type="AlphaFoldDB" id="A0AAU9XXF3"/>
<dbReference type="Proteomes" id="UP001159428">
    <property type="component" value="Unassembled WGS sequence"/>
</dbReference>
<evidence type="ECO:0000313" key="1">
    <source>
        <dbReference type="EMBL" id="CAH3161925.1"/>
    </source>
</evidence>
<organism evidence="1 2">
    <name type="scientific">Pocillopora meandrina</name>
    <dbReference type="NCBI Taxonomy" id="46732"/>
    <lineage>
        <taxon>Eukaryota</taxon>
        <taxon>Metazoa</taxon>
        <taxon>Cnidaria</taxon>
        <taxon>Anthozoa</taxon>
        <taxon>Hexacorallia</taxon>
        <taxon>Scleractinia</taxon>
        <taxon>Astrocoeniina</taxon>
        <taxon>Pocilloporidae</taxon>
        <taxon>Pocillopora</taxon>
    </lineage>
</organism>
<comment type="caution">
    <text evidence="1">The sequence shown here is derived from an EMBL/GenBank/DDBJ whole genome shotgun (WGS) entry which is preliminary data.</text>
</comment>
<gene>
    <name evidence="1" type="ORF">PMEA_00034044</name>
</gene>
<evidence type="ECO:0000313" key="2">
    <source>
        <dbReference type="Proteomes" id="UP001159428"/>
    </source>
</evidence>
<sequence>MRPHYHQDVAYGTRIIKLEGVIDGLEHVGAEKDWCKEVRKRLQESKLYLKSKYRNHCKEDESKCADHCMFFALSDAGDTDFQRACSHSPSDCILSFFILHTAYEVRGL</sequence>
<dbReference type="EMBL" id="CALNXJ010000082">
    <property type="protein sequence ID" value="CAH3161925.1"/>
    <property type="molecule type" value="Genomic_DNA"/>
</dbReference>
<proteinExistence type="predicted"/>
<keyword evidence="2" id="KW-1185">Reference proteome</keyword>
<accession>A0AAU9XXF3</accession>
<protein>
    <submittedName>
        <fullName evidence="1">Uncharacterized protein</fullName>
    </submittedName>
</protein>
<name>A0AAU9XXF3_9CNID</name>
<reference evidence="1 2" key="1">
    <citation type="submission" date="2022-05" db="EMBL/GenBank/DDBJ databases">
        <authorList>
            <consortium name="Genoscope - CEA"/>
            <person name="William W."/>
        </authorList>
    </citation>
    <scope>NUCLEOTIDE SEQUENCE [LARGE SCALE GENOMIC DNA]</scope>
</reference>